<organism evidence="1 2">
    <name type="scientific">Lupinus albus</name>
    <name type="common">White lupine</name>
    <name type="synonym">Lupinus termis</name>
    <dbReference type="NCBI Taxonomy" id="3870"/>
    <lineage>
        <taxon>Eukaryota</taxon>
        <taxon>Viridiplantae</taxon>
        <taxon>Streptophyta</taxon>
        <taxon>Embryophyta</taxon>
        <taxon>Tracheophyta</taxon>
        <taxon>Spermatophyta</taxon>
        <taxon>Magnoliopsida</taxon>
        <taxon>eudicotyledons</taxon>
        <taxon>Gunneridae</taxon>
        <taxon>Pentapetalae</taxon>
        <taxon>rosids</taxon>
        <taxon>fabids</taxon>
        <taxon>Fabales</taxon>
        <taxon>Fabaceae</taxon>
        <taxon>Papilionoideae</taxon>
        <taxon>50 kb inversion clade</taxon>
        <taxon>genistoids sensu lato</taxon>
        <taxon>core genistoids</taxon>
        <taxon>Genisteae</taxon>
        <taxon>Lupinus</taxon>
    </lineage>
</organism>
<dbReference type="Proteomes" id="UP000447434">
    <property type="component" value="Chromosome 18"/>
</dbReference>
<accession>A0A6A4NZI1</accession>
<dbReference type="AlphaFoldDB" id="A0A6A4NZI1"/>
<evidence type="ECO:0000313" key="1">
    <source>
        <dbReference type="EMBL" id="KAE9594752.1"/>
    </source>
</evidence>
<comment type="caution">
    <text evidence="1">The sequence shown here is derived from an EMBL/GenBank/DDBJ whole genome shotgun (WGS) entry which is preliminary data.</text>
</comment>
<gene>
    <name evidence="1" type="ORF">Lalb_Chr18g0057091</name>
</gene>
<dbReference type="EMBL" id="WOCE01000018">
    <property type="protein sequence ID" value="KAE9594752.1"/>
    <property type="molecule type" value="Genomic_DNA"/>
</dbReference>
<sequence length="65" mass="7649">MFYFMFHVPQSECYFITICDHFESGNEITKDLTLCVYISLILNIDTFIAKFGYTHHILLALCIYS</sequence>
<reference evidence="2" key="1">
    <citation type="journal article" date="2020" name="Nat. Commun.">
        <title>Genome sequence of the cluster root forming white lupin.</title>
        <authorList>
            <person name="Hufnagel B."/>
            <person name="Marques A."/>
            <person name="Soriano A."/>
            <person name="Marques L."/>
            <person name="Divol F."/>
            <person name="Doumas P."/>
            <person name="Sallet E."/>
            <person name="Mancinotti D."/>
            <person name="Carrere S."/>
            <person name="Marande W."/>
            <person name="Arribat S."/>
            <person name="Keller J."/>
            <person name="Huneau C."/>
            <person name="Blein T."/>
            <person name="Aime D."/>
            <person name="Laguerre M."/>
            <person name="Taylor J."/>
            <person name="Schubert V."/>
            <person name="Nelson M."/>
            <person name="Geu-Flores F."/>
            <person name="Crespi M."/>
            <person name="Gallardo-Guerrero K."/>
            <person name="Delaux P.-M."/>
            <person name="Salse J."/>
            <person name="Berges H."/>
            <person name="Guyot R."/>
            <person name="Gouzy J."/>
            <person name="Peret B."/>
        </authorList>
    </citation>
    <scope>NUCLEOTIDE SEQUENCE [LARGE SCALE GENOMIC DNA]</scope>
    <source>
        <strain evidence="2">cv. Amiga</strain>
    </source>
</reference>
<keyword evidence="2" id="KW-1185">Reference proteome</keyword>
<proteinExistence type="predicted"/>
<name>A0A6A4NZI1_LUPAL</name>
<protein>
    <submittedName>
        <fullName evidence="1">Uncharacterized protein</fullName>
    </submittedName>
</protein>
<evidence type="ECO:0000313" key="2">
    <source>
        <dbReference type="Proteomes" id="UP000447434"/>
    </source>
</evidence>